<dbReference type="CDD" id="cd09917">
    <property type="entry name" value="F-box_SF"/>
    <property type="match status" value="1"/>
</dbReference>
<dbReference type="Proteomes" id="UP001485043">
    <property type="component" value="Unassembled WGS sequence"/>
</dbReference>
<organism evidence="1 2">
    <name type="scientific">Apatococcus fuscideae</name>
    <dbReference type="NCBI Taxonomy" id="2026836"/>
    <lineage>
        <taxon>Eukaryota</taxon>
        <taxon>Viridiplantae</taxon>
        <taxon>Chlorophyta</taxon>
        <taxon>core chlorophytes</taxon>
        <taxon>Trebouxiophyceae</taxon>
        <taxon>Chlorellales</taxon>
        <taxon>Chlorellaceae</taxon>
        <taxon>Apatococcus</taxon>
    </lineage>
</organism>
<evidence type="ECO:0000313" key="1">
    <source>
        <dbReference type="EMBL" id="KAK9861147.1"/>
    </source>
</evidence>
<reference evidence="1 2" key="1">
    <citation type="journal article" date="2024" name="Nat. Commun.">
        <title>Phylogenomics reveals the evolutionary origins of lichenization in chlorophyte algae.</title>
        <authorList>
            <person name="Puginier C."/>
            <person name="Libourel C."/>
            <person name="Otte J."/>
            <person name="Skaloud P."/>
            <person name="Haon M."/>
            <person name="Grisel S."/>
            <person name="Petersen M."/>
            <person name="Berrin J.G."/>
            <person name="Delaux P.M."/>
            <person name="Dal Grande F."/>
            <person name="Keller J."/>
        </authorList>
    </citation>
    <scope>NUCLEOTIDE SEQUENCE [LARGE SCALE GENOMIC DNA]</scope>
    <source>
        <strain evidence="1 2">SAG 2523</strain>
    </source>
</reference>
<sequence length="257" mass="28288">MQARAPSTQLPFDIWPQVLGHLSGRARIRVRQVCTIFSQFHPGEQVIVASRLATPNASPSLLRFLTMLSQQRGIKLRLYLDMGSRRYNLRGAPPAGRRNDPHLWSVINAGVQSAGLTSLSLCLHLSLAEGRLILSALPTSLRKLVLEADAQIVTEERWQRLESLVSVELTLPYMGGQPSMPVVESDGLPVVFEGQTQEQVDRFNADISLQSCGAANAVVRCSDHASCIMHDDYLQDALQPDVLRLFLLPDVGCVIIG</sequence>
<keyword evidence="2" id="KW-1185">Reference proteome</keyword>
<dbReference type="EMBL" id="JALJOV010000806">
    <property type="protein sequence ID" value="KAK9861147.1"/>
    <property type="molecule type" value="Genomic_DNA"/>
</dbReference>
<dbReference type="InterPro" id="IPR036047">
    <property type="entry name" value="F-box-like_dom_sf"/>
</dbReference>
<gene>
    <name evidence="1" type="ORF">WJX84_004224</name>
</gene>
<accession>A0AAW1SV49</accession>
<proteinExistence type="predicted"/>
<evidence type="ECO:0008006" key="3">
    <source>
        <dbReference type="Google" id="ProtNLM"/>
    </source>
</evidence>
<dbReference type="AlphaFoldDB" id="A0AAW1SV49"/>
<protein>
    <recommendedName>
        <fullName evidence="3">F-box domain-containing protein</fullName>
    </recommendedName>
</protein>
<evidence type="ECO:0000313" key="2">
    <source>
        <dbReference type="Proteomes" id="UP001485043"/>
    </source>
</evidence>
<comment type="caution">
    <text evidence="1">The sequence shown here is derived from an EMBL/GenBank/DDBJ whole genome shotgun (WGS) entry which is preliminary data.</text>
</comment>
<name>A0AAW1SV49_9CHLO</name>
<dbReference type="SUPFAM" id="SSF81383">
    <property type="entry name" value="F-box domain"/>
    <property type="match status" value="1"/>
</dbReference>